<organism evidence="1 2">
    <name type="scientific">Parasphingorhabdus marina DSM 22363</name>
    <dbReference type="NCBI Taxonomy" id="1123272"/>
    <lineage>
        <taxon>Bacteria</taxon>
        <taxon>Pseudomonadati</taxon>
        <taxon>Pseudomonadota</taxon>
        <taxon>Alphaproteobacteria</taxon>
        <taxon>Sphingomonadales</taxon>
        <taxon>Sphingomonadaceae</taxon>
        <taxon>Parasphingorhabdus</taxon>
    </lineage>
</organism>
<sequence>MEEIEWGVPAEIIRSGDTEYQGTLAAGLFGRDALVRRIHGFHPVNGYIRDLEQMPNFTLPSVEQFVKNYMQSYAAITTGQPAGYC</sequence>
<evidence type="ECO:0000313" key="1">
    <source>
        <dbReference type="EMBL" id="SIO01666.1"/>
    </source>
</evidence>
<dbReference type="EMBL" id="FSQW01000002">
    <property type="protein sequence ID" value="SIO01666.1"/>
    <property type="molecule type" value="Genomic_DNA"/>
</dbReference>
<evidence type="ECO:0000313" key="2">
    <source>
        <dbReference type="Proteomes" id="UP000185192"/>
    </source>
</evidence>
<accession>A0A1N6G261</accession>
<name>A0A1N6G261_9SPHN</name>
<protein>
    <submittedName>
        <fullName evidence="1">Uncharacterized protein</fullName>
    </submittedName>
</protein>
<keyword evidence="2" id="KW-1185">Reference proteome</keyword>
<proteinExistence type="predicted"/>
<reference evidence="2" key="1">
    <citation type="submission" date="2016-11" db="EMBL/GenBank/DDBJ databases">
        <authorList>
            <person name="Varghese N."/>
            <person name="Submissions S."/>
        </authorList>
    </citation>
    <scope>NUCLEOTIDE SEQUENCE [LARGE SCALE GENOMIC DNA]</scope>
    <source>
        <strain evidence="2">DSM 22363</strain>
    </source>
</reference>
<dbReference type="RefSeq" id="WP_074205644.1">
    <property type="nucleotide sequence ID" value="NZ_FSQW01000002.1"/>
</dbReference>
<dbReference type="AlphaFoldDB" id="A0A1N6G261"/>
<gene>
    <name evidence="1" type="ORF">SAMN02745824_2645</name>
</gene>
<dbReference type="Proteomes" id="UP000185192">
    <property type="component" value="Unassembled WGS sequence"/>
</dbReference>